<keyword evidence="1" id="KW-0812">Transmembrane</keyword>
<comment type="caution">
    <text evidence="2">The sequence shown here is derived from an EMBL/GenBank/DDBJ whole genome shotgun (WGS) entry which is preliminary data.</text>
</comment>
<feature type="transmembrane region" description="Helical" evidence="1">
    <location>
        <begin position="79"/>
        <end position="102"/>
    </location>
</feature>
<evidence type="ECO:0000313" key="2">
    <source>
        <dbReference type="EMBL" id="GAA4115288.1"/>
    </source>
</evidence>
<evidence type="ECO:0000313" key="3">
    <source>
        <dbReference type="Proteomes" id="UP001500459"/>
    </source>
</evidence>
<evidence type="ECO:0000256" key="1">
    <source>
        <dbReference type="SAM" id="Phobius"/>
    </source>
</evidence>
<keyword evidence="3" id="KW-1185">Reference proteome</keyword>
<evidence type="ECO:0008006" key="4">
    <source>
        <dbReference type="Google" id="ProtNLM"/>
    </source>
</evidence>
<gene>
    <name evidence="2" type="ORF">GCM10022393_15400</name>
</gene>
<keyword evidence="1" id="KW-1133">Transmembrane helix</keyword>
<reference evidence="3" key="1">
    <citation type="journal article" date="2019" name="Int. J. Syst. Evol. Microbiol.">
        <title>The Global Catalogue of Microorganisms (GCM) 10K type strain sequencing project: providing services to taxonomists for standard genome sequencing and annotation.</title>
        <authorList>
            <consortium name="The Broad Institute Genomics Platform"/>
            <consortium name="The Broad Institute Genome Sequencing Center for Infectious Disease"/>
            <person name="Wu L."/>
            <person name="Ma J."/>
        </authorList>
    </citation>
    <scope>NUCLEOTIDE SEQUENCE [LARGE SCALE GENOMIC DNA]</scope>
    <source>
        <strain evidence="3">JCM 17106</strain>
    </source>
</reference>
<name>A0ABP7XGZ0_9FLAO</name>
<dbReference type="Proteomes" id="UP001500459">
    <property type="component" value="Unassembled WGS sequence"/>
</dbReference>
<protein>
    <recommendedName>
        <fullName evidence="4">Zinc ribbon domain-containing protein</fullName>
    </recommendedName>
</protein>
<organism evidence="2 3">
    <name type="scientific">Aquimarina addita</name>
    <dbReference type="NCBI Taxonomy" id="870485"/>
    <lineage>
        <taxon>Bacteria</taxon>
        <taxon>Pseudomonadati</taxon>
        <taxon>Bacteroidota</taxon>
        <taxon>Flavobacteriia</taxon>
        <taxon>Flavobacteriales</taxon>
        <taxon>Flavobacteriaceae</taxon>
        <taxon>Aquimarina</taxon>
    </lineage>
</organism>
<sequence length="103" mass="11786">MSDQIYRKCQKCGTMNLNQDYCVQCGAIVNTTLKRKIEREKLIKKKASLQAQNKKNKVSSFIERSQTHPNVIIRYTAKFLYSIWLLVIAIGSLIAFIIGYIAA</sequence>
<accession>A0ABP7XGZ0</accession>
<proteinExistence type="predicted"/>
<dbReference type="EMBL" id="BAABCW010000004">
    <property type="protein sequence ID" value="GAA4115288.1"/>
    <property type="molecule type" value="Genomic_DNA"/>
</dbReference>
<keyword evidence="1" id="KW-0472">Membrane</keyword>